<evidence type="ECO:0000256" key="2">
    <source>
        <dbReference type="SAM" id="Phobius"/>
    </source>
</evidence>
<keyword evidence="2" id="KW-1133">Transmembrane helix</keyword>
<dbReference type="OrthoDB" id="758104at2759"/>
<proteinExistence type="predicted"/>
<organism evidence="4 5">
    <name type="scientific">Anisodus acutangulus</name>
    <dbReference type="NCBI Taxonomy" id="402998"/>
    <lineage>
        <taxon>Eukaryota</taxon>
        <taxon>Viridiplantae</taxon>
        <taxon>Streptophyta</taxon>
        <taxon>Embryophyta</taxon>
        <taxon>Tracheophyta</taxon>
        <taxon>Spermatophyta</taxon>
        <taxon>Magnoliopsida</taxon>
        <taxon>eudicotyledons</taxon>
        <taxon>Gunneridae</taxon>
        <taxon>Pentapetalae</taxon>
        <taxon>asterids</taxon>
        <taxon>lamiids</taxon>
        <taxon>Solanales</taxon>
        <taxon>Solanaceae</taxon>
        <taxon>Solanoideae</taxon>
        <taxon>Hyoscyameae</taxon>
        <taxon>Anisodus</taxon>
    </lineage>
</organism>
<keyword evidence="2" id="KW-0812">Transmembrane</keyword>
<feature type="region of interest" description="Disordered" evidence="1">
    <location>
        <begin position="176"/>
        <end position="209"/>
    </location>
</feature>
<sequence length="784" mass="89871">MEGDLASAFFWSYLKVIDKTWTFSPSSPPAFSFYLFYVIAFGSFIILLSTSASQLKRLEKTILEIYIMGKNKWSRHVDHEDKDRNIHAGCMWGFIHALGYHSWHSRVKSKSLPRINDGSSHIRSIQEKLVGQDPSELEMLLDDNENQFLVEKSTRKSKGSNKRSLKAKIKTLIAEELHKEKKRSKQKKSGSSNQPTEHDLNEKCSDKKHPIILAPGNVEKATESLEKKRMNAIDAYDISTDKNALKSHLKDHAELLLEILRESEAGYQNFSPGQLASKKNARLTKSGSYPVSHLSRRTNFKPSKLEDKKKEVWSSAKGEKRLIGVTRTRSLSNYAKTLFTSLGLLDDNKDNNEELVDAEKGIKQGSTNELFENLNGEYESKSNEYCEIDGFDISKTPTMHKRSSSLNESMDRYTRLFEHNFRKEVNLNSSKSLKLTSEYEVQPSMPFRRICSLSYSESCSLLPNGVTGDAQFPEWLIKTVEERNSYMRAESDREEKSIYATKDTGCKNEKVEGSGDIKTVETVTSLKSKTDEESNATVEDLSETIDEVMVFEGNSYEEQEIKCNESIPSDVVPNSEIYSKEDICSYAEFQISKGIALKQNVDVDNLAKVDHHSKSYRKESADLFYVRDILEHSGFSSNFFRTTWYSQAQVLNPSIVQELESLWHQEQECCLGDFDFCCHHELLFGLVNEVLVQMYDRSFTYYPKALSYSFRVRPLLENRLIEEVCNKVGTLLRLKPEQESIDAIVDRDLKMDDGWMNLQLESECLALELEDMIFTDLLEELRGF</sequence>
<dbReference type="Proteomes" id="UP001152561">
    <property type="component" value="Unassembled WGS sequence"/>
</dbReference>
<comment type="caution">
    <text evidence="4">The sequence shown here is derived from an EMBL/GenBank/DDBJ whole genome shotgun (WGS) entry which is preliminary data.</text>
</comment>
<feature type="transmembrane region" description="Helical" evidence="2">
    <location>
        <begin position="31"/>
        <end position="50"/>
    </location>
</feature>
<feature type="domain" description="DUF4378" evidence="3">
    <location>
        <begin position="622"/>
        <end position="780"/>
    </location>
</feature>
<keyword evidence="5" id="KW-1185">Reference proteome</keyword>
<dbReference type="EMBL" id="JAJAGQ010000006">
    <property type="protein sequence ID" value="KAJ8560328.1"/>
    <property type="molecule type" value="Genomic_DNA"/>
</dbReference>
<dbReference type="InterPro" id="IPR025486">
    <property type="entry name" value="DUF4378"/>
</dbReference>
<dbReference type="PANTHER" id="PTHR47071:SF2">
    <property type="entry name" value="PROTEIN TRM32"/>
    <property type="match status" value="1"/>
</dbReference>
<accession>A0A9Q1MKL8</accession>
<gene>
    <name evidence="4" type="ORF">K7X08_004386</name>
</gene>
<evidence type="ECO:0000313" key="5">
    <source>
        <dbReference type="Proteomes" id="UP001152561"/>
    </source>
</evidence>
<name>A0A9Q1MKL8_9SOLA</name>
<dbReference type="AlphaFoldDB" id="A0A9Q1MKL8"/>
<evidence type="ECO:0000256" key="1">
    <source>
        <dbReference type="SAM" id="MobiDB-lite"/>
    </source>
</evidence>
<keyword evidence="2" id="KW-0472">Membrane</keyword>
<dbReference type="Pfam" id="PF14309">
    <property type="entry name" value="DUF4378"/>
    <property type="match status" value="1"/>
</dbReference>
<protein>
    <recommendedName>
        <fullName evidence="3">DUF4378 domain-containing protein</fullName>
    </recommendedName>
</protein>
<dbReference type="InterPro" id="IPR044257">
    <property type="entry name" value="TRM32-like"/>
</dbReference>
<reference evidence="5" key="1">
    <citation type="journal article" date="2023" name="Proc. Natl. Acad. Sci. U.S.A.">
        <title>Genomic and structural basis for evolution of tropane alkaloid biosynthesis.</title>
        <authorList>
            <person name="Wanga Y.-J."/>
            <person name="Taina T."/>
            <person name="Yua J.-Y."/>
            <person name="Lia J."/>
            <person name="Xua B."/>
            <person name="Chenc J."/>
            <person name="D'Auriad J.C."/>
            <person name="Huanga J.-P."/>
            <person name="Huanga S.-X."/>
        </authorList>
    </citation>
    <scope>NUCLEOTIDE SEQUENCE [LARGE SCALE GENOMIC DNA]</scope>
    <source>
        <strain evidence="5">cv. KIB-2019</strain>
    </source>
</reference>
<dbReference type="PANTHER" id="PTHR47071">
    <property type="entry name" value="PROTEIN TRM32"/>
    <property type="match status" value="1"/>
</dbReference>
<feature type="compositionally biased region" description="Basic and acidic residues" evidence="1">
    <location>
        <begin position="196"/>
        <end position="209"/>
    </location>
</feature>
<evidence type="ECO:0000259" key="3">
    <source>
        <dbReference type="Pfam" id="PF14309"/>
    </source>
</evidence>
<evidence type="ECO:0000313" key="4">
    <source>
        <dbReference type="EMBL" id="KAJ8560328.1"/>
    </source>
</evidence>